<reference evidence="3" key="1">
    <citation type="submission" date="2020-11" db="EMBL/GenBank/DDBJ databases">
        <authorList>
            <consortium name="DOE Joint Genome Institute"/>
            <person name="Ahrendt S."/>
            <person name="Riley R."/>
            <person name="Andreopoulos W."/>
            <person name="Labutti K."/>
            <person name="Pangilinan J."/>
            <person name="Ruiz-Duenas F.J."/>
            <person name="Barrasa J.M."/>
            <person name="Sanchez-Garcia M."/>
            <person name="Camarero S."/>
            <person name="Miyauchi S."/>
            <person name="Serrano A."/>
            <person name="Linde D."/>
            <person name="Babiker R."/>
            <person name="Drula E."/>
            <person name="Ayuso-Fernandez I."/>
            <person name="Pacheco R."/>
            <person name="Padilla G."/>
            <person name="Ferreira P."/>
            <person name="Barriuso J."/>
            <person name="Kellner H."/>
            <person name="Castanera R."/>
            <person name="Alfaro M."/>
            <person name="Ramirez L."/>
            <person name="Pisabarro A.G."/>
            <person name="Kuo A."/>
            <person name="Tritt A."/>
            <person name="Lipzen A."/>
            <person name="He G."/>
            <person name="Yan M."/>
            <person name="Ng V."/>
            <person name="Cullen D."/>
            <person name="Martin F."/>
            <person name="Rosso M.-N."/>
            <person name="Henrissat B."/>
            <person name="Hibbett D."/>
            <person name="Martinez A.T."/>
            <person name="Grigoriev I.V."/>
        </authorList>
    </citation>
    <scope>NUCLEOTIDE SEQUENCE</scope>
    <source>
        <strain evidence="3">CIRM-BRFM 674</strain>
    </source>
</reference>
<protein>
    <recommendedName>
        <fullName evidence="2">Peptidase C14 caspase domain-containing protein</fullName>
    </recommendedName>
</protein>
<dbReference type="Pfam" id="PF00656">
    <property type="entry name" value="Peptidase_C14"/>
    <property type="match status" value="1"/>
</dbReference>
<evidence type="ECO:0000259" key="2">
    <source>
        <dbReference type="Pfam" id="PF00656"/>
    </source>
</evidence>
<dbReference type="GO" id="GO:0005737">
    <property type="term" value="C:cytoplasm"/>
    <property type="evidence" value="ECO:0007669"/>
    <property type="project" value="TreeGrafter"/>
</dbReference>
<accession>A0A9P6CQ43</accession>
<dbReference type="Proteomes" id="UP000807469">
    <property type="component" value="Unassembled WGS sequence"/>
</dbReference>
<dbReference type="GO" id="GO:0004197">
    <property type="term" value="F:cysteine-type endopeptidase activity"/>
    <property type="evidence" value="ECO:0007669"/>
    <property type="project" value="InterPro"/>
</dbReference>
<gene>
    <name evidence="3" type="ORF">BDN70DRAFT_298672</name>
</gene>
<organism evidence="3 4">
    <name type="scientific">Pholiota conissans</name>
    <dbReference type="NCBI Taxonomy" id="109636"/>
    <lineage>
        <taxon>Eukaryota</taxon>
        <taxon>Fungi</taxon>
        <taxon>Dikarya</taxon>
        <taxon>Basidiomycota</taxon>
        <taxon>Agaricomycotina</taxon>
        <taxon>Agaricomycetes</taxon>
        <taxon>Agaricomycetidae</taxon>
        <taxon>Agaricales</taxon>
        <taxon>Agaricineae</taxon>
        <taxon>Strophariaceae</taxon>
        <taxon>Pholiota</taxon>
    </lineage>
</organism>
<dbReference type="AlphaFoldDB" id="A0A9P6CQ43"/>
<proteinExistence type="inferred from homology"/>
<keyword evidence="4" id="KW-1185">Reference proteome</keyword>
<comment type="similarity">
    <text evidence="1">Belongs to the peptidase C14B family.</text>
</comment>
<dbReference type="Gene3D" id="3.40.50.1460">
    <property type="match status" value="1"/>
</dbReference>
<feature type="domain" description="Peptidase C14 caspase" evidence="2">
    <location>
        <begin position="124"/>
        <end position="420"/>
    </location>
</feature>
<name>A0A9P6CQ43_9AGAR</name>
<comment type="caution">
    <text evidence="3">The sequence shown here is derived from an EMBL/GenBank/DDBJ whole genome shotgun (WGS) entry which is preliminary data.</text>
</comment>
<dbReference type="PANTHER" id="PTHR48104:SF30">
    <property type="entry name" value="METACASPASE-1"/>
    <property type="match status" value="1"/>
</dbReference>
<evidence type="ECO:0000313" key="4">
    <source>
        <dbReference type="Proteomes" id="UP000807469"/>
    </source>
</evidence>
<dbReference type="PANTHER" id="PTHR48104">
    <property type="entry name" value="METACASPASE-4"/>
    <property type="match status" value="1"/>
</dbReference>
<dbReference type="OrthoDB" id="10255174at2759"/>
<evidence type="ECO:0000256" key="1">
    <source>
        <dbReference type="ARBA" id="ARBA00009005"/>
    </source>
</evidence>
<sequence length="458" mass="51644">MKMRYGRRSKNRLPMVTDTHFQVCYSFLNAPRLIYDNAERIKKFEQTAPTNLIFKKPEIQPPGQKALEYLHQLERFRYEKARSLDALYSEAARLGVKFDSRSDVQDSVPQDNSEKQSTSGKRFWAVVVGINSYPHLKPQAQLSGCVNDTQLIVGYLTHDLDVPKDHILLLTSESSPDKHPTRDHILNALYEHLRDNPLVQYNDNLLFHFSGHGASYERELGSLRTEALCPCDHSAREQHSADFVPDISDRELNIIFSEIRRKKGPNLTVILDCCYSGGATRAAFSDGTSSHSGKTSDIGAIRGIAPFLVYNSAEKEEDIVAAIVNGKPNPRETRAVKHMFLRAHNDPRRMSESQSPLAADWKPDMSSHVLLAACKPAETAKELNSRCVGVFTSALFSALTSPRGRDPAMTYSTLFREVIQHPHRQTPVVVGERKKSRLWFKEGKIPDPSYNIRGLSTI</sequence>
<evidence type="ECO:0000313" key="3">
    <source>
        <dbReference type="EMBL" id="KAF9474667.1"/>
    </source>
</evidence>
<dbReference type="GO" id="GO:0006508">
    <property type="term" value="P:proteolysis"/>
    <property type="evidence" value="ECO:0007669"/>
    <property type="project" value="InterPro"/>
</dbReference>
<dbReference type="InterPro" id="IPR011600">
    <property type="entry name" value="Pept_C14_caspase"/>
</dbReference>
<dbReference type="EMBL" id="MU155367">
    <property type="protein sequence ID" value="KAF9474667.1"/>
    <property type="molecule type" value="Genomic_DNA"/>
</dbReference>
<dbReference type="InterPro" id="IPR050452">
    <property type="entry name" value="Metacaspase"/>
</dbReference>